<comment type="subcellular location">
    <subcellularLocation>
        <location evidence="1">Nucleus</location>
    </subcellularLocation>
</comment>
<dbReference type="PANTHER" id="PTHR13495:SF0">
    <property type="entry name" value="PSME3-INTERACTING PROTEIN"/>
    <property type="match status" value="1"/>
</dbReference>
<reference evidence="5" key="1">
    <citation type="submission" date="2015-10" db="EMBL/GenBank/DDBJ databases">
        <authorList>
            <person name="Regsiter A."/>
            <person name="william w."/>
        </authorList>
    </citation>
    <scope>NUCLEOTIDE SEQUENCE</scope>
    <source>
        <strain evidence="5">Montdore</strain>
    </source>
</reference>
<feature type="domain" description="FAM192A/Fyv6 N-terminal" evidence="4">
    <location>
        <begin position="77"/>
        <end position="130"/>
    </location>
</feature>
<feature type="region of interest" description="Disordered" evidence="3">
    <location>
        <begin position="1"/>
        <end position="47"/>
    </location>
</feature>
<organism evidence="5 6">
    <name type="scientific">Tuber aestivum</name>
    <name type="common">summer truffle</name>
    <dbReference type="NCBI Taxonomy" id="59557"/>
    <lineage>
        <taxon>Eukaryota</taxon>
        <taxon>Fungi</taxon>
        <taxon>Dikarya</taxon>
        <taxon>Ascomycota</taxon>
        <taxon>Pezizomycotina</taxon>
        <taxon>Pezizomycetes</taxon>
        <taxon>Pezizales</taxon>
        <taxon>Tuberaceae</taxon>
        <taxon>Tuber</taxon>
    </lineage>
</organism>
<name>A0A292Q264_9PEZI</name>
<keyword evidence="6" id="KW-1185">Reference proteome</keyword>
<proteinExistence type="predicted"/>
<evidence type="ECO:0000256" key="3">
    <source>
        <dbReference type="SAM" id="MobiDB-lite"/>
    </source>
</evidence>
<feature type="domain" description="FAM192A/Fyv6 N-terminal" evidence="4">
    <location>
        <begin position="17"/>
        <end position="58"/>
    </location>
</feature>
<protein>
    <recommendedName>
        <fullName evidence="4">FAM192A/Fyv6 N-terminal domain-containing protein</fullName>
    </recommendedName>
</protein>
<sequence>MSSGFVSAGTAIPEDTSNEPPRLDPWSAAQEAVEAARKPKEEEAQDERSLYEILQANKGIALSPYKGRVANRGELVAKKQEEFEEKLKFKNQFKTLDEDDVDYLDSILKTEKAVEDARKEELESRLDDFRRQQSEADKSGGGDGGDQDTALWASGKKRRRKEVASRTLGVKVRRRSSTTREKPLERDPGKERGGALAQESKEEEKRNGEKGAGIMGLVAYGSDEDDS</sequence>
<feature type="compositionally biased region" description="Basic and acidic residues" evidence="3">
    <location>
        <begin position="34"/>
        <end position="47"/>
    </location>
</feature>
<gene>
    <name evidence="5" type="ORF">GSTUAT00001933001</name>
</gene>
<dbReference type="GO" id="GO:0005634">
    <property type="term" value="C:nucleus"/>
    <property type="evidence" value="ECO:0007669"/>
    <property type="project" value="UniProtKB-SubCell"/>
</dbReference>
<dbReference type="EMBL" id="LN890965">
    <property type="protein sequence ID" value="CUS13896.1"/>
    <property type="molecule type" value="Genomic_DNA"/>
</dbReference>
<feature type="compositionally biased region" description="Basic and acidic residues" evidence="3">
    <location>
        <begin position="114"/>
        <end position="140"/>
    </location>
</feature>
<feature type="compositionally biased region" description="Basic and acidic residues" evidence="3">
    <location>
        <begin position="178"/>
        <end position="209"/>
    </location>
</feature>
<evidence type="ECO:0000313" key="6">
    <source>
        <dbReference type="Proteomes" id="UP001412239"/>
    </source>
</evidence>
<dbReference type="PANTHER" id="PTHR13495">
    <property type="entry name" value="NEFA-INTERACTING NUCLEAR PROTEIN NIP30"/>
    <property type="match status" value="1"/>
</dbReference>
<dbReference type="Pfam" id="PF10187">
    <property type="entry name" value="FAM192A_Fyv6_N"/>
    <property type="match status" value="2"/>
</dbReference>
<dbReference type="Proteomes" id="UP001412239">
    <property type="component" value="Unassembled WGS sequence"/>
</dbReference>
<dbReference type="InterPro" id="IPR019331">
    <property type="entry name" value="FAM192A/Fyv6_N"/>
</dbReference>
<keyword evidence="2" id="KW-0539">Nucleus</keyword>
<evidence type="ECO:0000256" key="1">
    <source>
        <dbReference type="ARBA" id="ARBA00004123"/>
    </source>
</evidence>
<evidence type="ECO:0000259" key="4">
    <source>
        <dbReference type="Pfam" id="PF10187"/>
    </source>
</evidence>
<dbReference type="InterPro" id="IPR039845">
    <property type="entry name" value="FAM192A"/>
</dbReference>
<evidence type="ECO:0000313" key="5">
    <source>
        <dbReference type="EMBL" id="CUS13896.1"/>
    </source>
</evidence>
<evidence type="ECO:0000256" key="2">
    <source>
        <dbReference type="ARBA" id="ARBA00023242"/>
    </source>
</evidence>
<feature type="region of interest" description="Disordered" evidence="3">
    <location>
        <begin position="114"/>
        <end position="227"/>
    </location>
</feature>
<accession>A0A292Q264</accession>
<dbReference type="AlphaFoldDB" id="A0A292Q264"/>